<feature type="domain" description="Helicase ATP-binding" evidence="1">
    <location>
        <begin position="13"/>
        <end position="177"/>
    </location>
</feature>
<organism evidence="2 3">
    <name type="scientific">Dorea longicatena</name>
    <dbReference type="NCBI Taxonomy" id="88431"/>
    <lineage>
        <taxon>Bacteria</taxon>
        <taxon>Bacillati</taxon>
        <taxon>Bacillota</taxon>
        <taxon>Clostridia</taxon>
        <taxon>Lachnospirales</taxon>
        <taxon>Lachnospiraceae</taxon>
        <taxon>Dorea</taxon>
    </lineage>
</organism>
<dbReference type="SMART" id="SM00487">
    <property type="entry name" value="DEXDc"/>
    <property type="match status" value="1"/>
</dbReference>
<dbReference type="SUPFAM" id="SSF52540">
    <property type="entry name" value="P-loop containing nucleoside triphosphate hydrolases"/>
    <property type="match status" value="2"/>
</dbReference>
<dbReference type="InterPro" id="IPR014001">
    <property type="entry name" value="Helicase_ATP-bd"/>
</dbReference>
<dbReference type="PANTHER" id="PTHR10799">
    <property type="entry name" value="SNF2/RAD54 HELICASE FAMILY"/>
    <property type="match status" value="1"/>
</dbReference>
<dbReference type="InterPro" id="IPR038718">
    <property type="entry name" value="SNF2-like_sf"/>
</dbReference>
<dbReference type="RefSeq" id="WP_055179947.1">
    <property type="nucleotide sequence ID" value="NZ_CABIWY010000001.1"/>
</dbReference>
<sequence length="448" mass="51014">MKYEPYEYQSYASRFILEHPYCGLILDMGLGKTVITLTALFALALDYFTAGKILVIAPKRVAEDTWPKELKKWEHLIGMKASLVVGTKKQREQALAEAADVYIINRENVVWLVENHRWDFSTVVIDELSSFKSSKAQRFKALKHVRPQVSRVIGLTGTPSPNGLLDLWPQMYLLDMGQRLGRYIGGYRERFFLPDKRNREIIYSYKPKQGAEEKIYSLISDICISMKAADYLNMPERIENRVEVSMNAKEEKLYQSFERDMVLSIGGEELDAVNAAALSNKLLQMANGAVYGEDKKVISIHDRKLDALEDLVEAANGKPVLVAYWYKHDLMRIQRRLPEARVIDTSKDITDWNHGEIAIGLIHPASAGHGLNLQEGGCTIVWFGLTWSLELYQQMNARLWRQGQKHTVVIHHLITKGTHDEDVMKALEKKETGQSALIHAVRARIGGM</sequence>
<evidence type="ECO:0000259" key="1">
    <source>
        <dbReference type="PROSITE" id="PS51192"/>
    </source>
</evidence>
<reference evidence="2 3" key="1">
    <citation type="submission" date="2015-09" db="EMBL/GenBank/DDBJ databases">
        <authorList>
            <consortium name="Pathogen Informatics"/>
        </authorList>
    </citation>
    <scope>NUCLEOTIDE SEQUENCE [LARGE SCALE GENOMIC DNA]</scope>
    <source>
        <strain evidence="2 3">2789STDY5608866</strain>
    </source>
</reference>
<accession>A0A173W9C5</accession>
<name>A0A173W9C5_9FIRM</name>
<proteinExistence type="predicted"/>
<dbReference type="PROSITE" id="PS51192">
    <property type="entry name" value="HELICASE_ATP_BIND_1"/>
    <property type="match status" value="1"/>
</dbReference>
<dbReference type="CDD" id="cd18013">
    <property type="entry name" value="DEXQc_bact_SNF2"/>
    <property type="match status" value="1"/>
</dbReference>
<dbReference type="GO" id="GO:0005524">
    <property type="term" value="F:ATP binding"/>
    <property type="evidence" value="ECO:0007669"/>
    <property type="project" value="InterPro"/>
</dbReference>
<evidence type="ECO:0000313" key="3">
    <source>
        <dbReference type="Proteomes" id="UP000095439"/>
    </source>
</evidence>
<dbReference type="Gene3D" id="3.40.50.10810">
    <property type="entry name" value="Tandem AAA-ATPase domain"/>
    <property type="match status" value="1"/>
</dbReference>
<dbReference type="AlphaFoldDB" id="A0A173W9C5"/>
<protein>
    <submittedName>
        <fullName evidence="2">SNF2 family N-terminal domain</fullName>
    </submittedName>
</protein>
<dbReference type="Pfam" id="PF00176">
    <property type="entry name" value="SNF2-rel_dom"/>
    <property type="match status" value="1"/>
</dbReference>
<dbReference type="Proteomes" id="UP000095439">
    <property type="component" value="Unassembled WGS sequence"/>
</dbReference>
<gene>
    <name evidence="2" type="ORF">ERS852423_00057</name>
</gene>
<dbReference type="InterPro" id="IPR000330">
    <property type="entry name" value="SNF2_N"/>
</dbReference>
<dbReference type="EMBL" id="CYYY01000001">
    <property type="protein sequence ID" value="CUN34758.1"/>
    <property type="molecule type" value="Genomic_DNA"/>
</dbReference>
<evidence type="ECO:0000313" key="2">
    <source>
        <dbReference type="EMBL" id="CUN34758.1"/>
    </source>
</evidence>
<dbReference type="Gene3D" id="3.40.50.300">
    <property type="entry name" value="P-loop containing nucleotide triphosphate hydrolases"/>
    <property type="match status" value="1"/>
</dbReference>
<dbReference type="InterPro" id="IPR027417">
    <property type="entry name" value="P-loop_NTPase"/>
</dbReference>